<dbReference type="GO" id="GO:0004497">
    <property type="term" value="F:monooxygenase activity"/>
    <property type="evidence" value="ECO:0007669"/>
    <property type="project" value="UniProtKB-KW"/>
</dbReference>
<gene>
    <name evidence="2" type="ORF">C7446_0927</name>
</gene>
<dbReference type="SUPFAM" id="SSF54909">
    <property type="entry name" value="Dimeric alpha+beta barrel"/>
    <property type="match status" value="1"/>
</dbReference>
<dbReference type="PANTHER" id="PTHR33336:SF3">
    <property type="entry name" value="ABM DOMAIN-CONTAINING PROTEIN"/>
    <property type="match status" value="1"/>
</dbReference>
<dbReference type="Pfam" id="PF03992">
    <property type="entry name" value="ABM"/>
    <property type="match status" value="1"/>
</dbReference>
<organism evidence="2 3">
    <name type="scientific">Kushneria sinocarnis</name>
    <dbReference type="NCBI Taxonomy" id="595502"/>
    <lineage>
        <taxon>Bacteria</taxon>
        <taxon>Pseudomonadati</taxon>
        <taxon>Pseudomonadota</taxon>
        <taxon>Gammaproteobacteria</taxon>
        <taxon>Oceanospirillales</taxon>
        <taxon>Halomonadaceae</taxon>
        <taxon>Kushneria</taxon>
    </lineage>
</organism>
<dbReference type="EMBL" id="RBIN01000002">
    <property type="protein sequence ID" value="RKR06927.1"/>
    <property type="molecule type" value="Genomic_DNA"/>
</dbReference>
<name>A0A420X085_9GAMM</name>
<dbReference type="InterPro" id="IPR050744">
    <property type="entry name" value="AI-2_Isomerase_LsrG"/>
</dbReference>
<dbReference type="PROSITE" id="PS51725">
    <property type="entry name" value="ABM"/>
    <property type="match status" value="1"/>
</dbReference>
<feature type="domain" description="ABM" evidence="1">
    <location>
        <begin position="1"/>
        <end position="91"/>
    </location>
</feature>
<comment type="caution">
    <text evidence="2">The sequence shown here is derived from an EMBL/GenBank/DDBJ whole genome shotgun (WGS) entry which is preliminary data.</text>
</comment>
<evidence type="ECO:0000313" key="2">
    <source>
        <dbReference type="EMBL" id="RKR06927.1"/>
    </source>
</evidence>
<dbReference type="InterPro" id="IPR007138">
    <property type="entry name" value="ABM_dom"/>
</dbReference>
<sequence>MALGIIATIEAQADQVEFVGQTLQEVVPPSRRDDGCEHYTLTRDRENERVFVMVEQWRDRAALEAHLATEHYRQMAATLENRIAQMSVREYDILT</sequence>
<accession>A0A420X085</accession>
<dbReference type="GO" id="GO:0005829">
    <property type="term" value="C:cytosol"/>
    <property type="evidence" value="ECO:0007669"/>
    <property type="project" value="TreeGrafter"/>
</dbReference>
<evidence type="ECO:0000313" key="3">
    <source>
        <dbReference type="Proteomes" id="UP000281975"/>
    </source>
</evidence>
<dbReference type="RefSeq" id="WP_121171700.1">
    <property type="nucleotide sequence ID" value="NZ_RBIN01000002.1"/>
</dbReference>
<dbReference type="PANTHER" id="PTHR33336">
    <property type="entry name" value="QUINOL MONOOXYGENASE YGIN-RELATED"/>
    <property type="match status" value="1"/>
</dbReference>
<keyword evidence="2" id="KW-0560">Oxidoreductase</keyword>
<dbReference type="AlphaFoldDB" id="A0A420X085"/>
<protein>
    <submittedName>
        <fullName evidence="2">Quinol monooxygenase YgiN</fullName>
    </submittedName>
</protein>
<reference evidence="2 3" key="1">
    <citation type="submission" date="2018-10" db="EMBL/GenBank/DDBJ databases">
        <title>Genomic Encyclopedia of Type Strains, Phase IV (KMG-IV): sequencing the most valuable type-strain genomes for metagenomic binning, comparative biology and taxonomic classification.</title>
        <authorList>
            <person name="Goeker M."/>
        </authorList>
    </citation>
    <scope>NUCLEOTIDE SEQUENCE [LARGE SCALE GENOMIC DNA]</scope>
    <source>
        <strain evidence="2 3">DSM 23229</strain>
    </source>
</reference>
<dbReference type="Proteomes" id="UP000281975">
    <property type="component" value="Unassembled WGS sequence"/>
</dbReference>
<dbReference type="OrthoDB" id="6912333at2"/>
<evidence type="ECO:0000259" key="1">
    <source>
        <dbReference type="PROSITE" id="PS51725"/>
    </source>
</evidence>
<keyword evidence="2" id="KW-0503">Monooxygenase</keyword>
<keyword evidence="3" id="KW-1185">Reference proteome</keyword>
<dbReference type="Gene3D" id="3.30.70.100">
    <property type="match status" value="1"/>
</dbReference>
<proteinExistence type="predicted"/>
<dbReference type="InterPro" id="IPR011008">
    <property type="entry name" value="Dimeric_a/b-barrel"/>
</dbReference>